<name>T1AHV5_9ZZZZ</name>
<dbReference type="EMBL" id="AUZZ01003485">
    <property type="protein sequence ID" value="EQD56867.1"/>
    <property type="molecule type" value="Genomic_DNA"/>
</dbReference>
<evidence type="ECO:0000259" key="1">
    <source>
        <dbReference type="Pfam" id="PF13521"/>
    </source>
</evidence>
<evidence type="ECO:0000313" key="2">
    <source>
        <dbReference type="EMBL" id="EQD56867.1"/>
    </source>
</evidence>
<dbReference type="AlphaFoldDB" id="T1AHV5"/>
<comment type="caution">
    <text evidence="2">The sequence shown here is derived from an EMBL/GenBank/DDBJ whole genome shotgun (WGS) entry which is preliminary data.</text>
</comment>
<proteinExistence type="predicted"/>
<reference evidence="2" key="1">
    <citation type="submission" date="2013-08" db="EMBL/GenBank/DDBJ databases">
        <authorList>
            <person name="Mendez C."/>
            <person name="Richter M."/>
            <person name="Ferrer M."/>
            <person name="Sanchez J."/>
        </authorList>
    </citation>
    <scope>NUCLEOTIDE SEQUENCE</scope>
</reference>
<accession>T1AHV5</accession>
<protein>
    <recommendedName>
        <fullName evidence="1">NadR/Ttd14 AAA domain-containing protein</fullName>
    </recommendedName>
</protein>
<dbReference type="InterPro" id="IPR038727">
    <property type="entry name" value="NadR/Ttd14_AAA_dom"/>
</dbReference>
<sequence>IEELGKRGYWVSEEASRTLVRKEKETGEPLPKEAMAFQTLIYEKEIKAFNEAPEGRYCFYDRGLLDSLAYLQANRIKCPQSWIKTMQQLRYDLIFWAPPQREIFKERNITDPRSYQYHLELGLKIKQAYEGFGYIVMQLPKVDKNQDIALGTLLRTDFAFSI</sequence>
<feature type="domain" description="NadR/Ttd14 AAA" evidence="1">
    <location>
        <begin position="2"/>
        <end position="143"/>
    </location>
</feature>
<dbReference type="Pfam" id="PF13521">
    <property type="entry name" value="AAA_28"/>
    <property type="match status" value="1"/>
</dbReference>
<gene>
    <name evidence="2" type="ORF">B2A_05075</name>
</gene>
<feature type="non-terminal residue" evidence="2">
    <location>
        <position position="1"/>
    </location>
</feature>
<organism evidence="2">
    <name type="scientific">mine drainage metagenome</name>
    <dbReference type="NCBI Taxonomy" id="410659"/>
    <lineage>
        <taxon>unclassified sequences</taxon>
        <taxon>metagenomes</taxon>
        <taxon>ecological metagenomes</taxon>
    </lineage>
</organism>
<dbReference type="InterPro" id="IPR027417">
    <property type="entry name" value="P-loop_NTPase"/>
</dbReference>
<reference evidence="2" key="2">
    <citation type="journal article" date="2014" name="ISME J.">
        <title>Microbial stratification in low pH oxic and suboxic macroscopic growths along an acid mine drainage.</title>
        <authorList>
            <person name="Mendez-Garcia C."/>
            <person name="Mesa V."/>
            <person name="Sprenger R.R."/>
            <person name="Richter M."/>
            <person name="Diez M.S."/>
            <person name="Solano J."/>
            <person name="Bargiela R."/>
            <person name="Golyshina O.V."/>
            <person name="Manteca A."/>
            <person name="Ramos J.L."/>
            <person name="Gallego J.R."/>
            <person name="Llorente I."/>
            <person name="Martins Dos Santos V.A."/>
            <person name="Jensen O.N."/>
            <person name="Pelaez A.I."/>
            <person name="Sanchez J."/>
            <person name="Ferrer M."/>
        </authorList>
    </citation>
    <scope>NUCLEOTIDE SEQUENCE</scope>
</reference>
<dbReference type="Gene3D" id="3.40.50.300">
    <property type="entry name" value="P-loop containing nucleotide triphosphate hydrolases"/>
    <property type="match status" value="1"/>
</dbReference>